<dbReference type="KEGG" id="mhd:Marky_2050"/>
<dbReference type="OrthoDB" id="8109453at2"/>
<organism evidence="2 3">
    <name type="scientific">Marinithermus hydrothermalis (strain DSM 14884 / JCM 11576 / T1)</name>
    <dbReference type="NCBI Taxonomy" id="869210"/>
    <lineage>
        <taxon>Bacteria</taxon>
        <taxon>Thermotogati</taxon>
        <taxon>Deinococcota</taxon>
        <taxon>Deinococci</taxon>
        <taxon>Thermales</taxon>
        <taxon>Thermaceae</taxon>
        <taxon>Marinithermus</taxon>
    </lineage>
</organism>
<dbReference type="InterPro" id="IPR005079">
    <property type="entry name" value="Peptidase_C45_hydrolase"/>
</dbReference>
<evidence type="ECO:0000259" key="1">
    <source>
        <dbReference type="Pfam" id="PF03417"/>
    </source>
</evidence>
<dbReference type="RefSeq" id="WP_013704821.1">
    <property type="nucleotide sequence ID" value="NC_015387.1"/>
</dbReference>
<dbReference type="Proteomes" id="UP000007030">
    <property type="component" value="Chromosome"/>
</dbReference>
<reference evidence="2 3" key="1">
    <citation type="journal article" date="2012" name="Stand. Genomic Sci.">
        <title>Complete genome sequence of the aerobic, heterotroph Marinithermus hydrothermalis type strain (T1(T)) from a deep-sea hydrothermal vent chimney.</title>
        <authorList>
            <person name="Copeland A."/>
            <person name="Gu W."/>
            <person name="Yasawong M."/>
            <person name="Lapidus A."/>
            <person name="Lucas S."/>
            <person name="Deshpande S."/>
            <person name="Pagani I."/>
            <person name="Tapia R."/>
            <person name="Cheng J.F."/>
            <person name="Goodwin L.A."/>
            <person name="Pitluck S."/>
            <person name="Liolios K."/>
            <person name="Ivanova N."/>
            <person name="Mavromatis K."/>
            <person name="Mikhailova N."/>
            <person name="Pati A."/>
            <person name="Chen A."/>
            <person name="Palaniappan K."/>
            <person name="Land M."/>
            <person name="Pan C."/>
            <person name="Brambilla E.M."/>
            <person name="Rohde M."/>
            <person name="Tindall B.J."/>
            <person name="Sikorski J."/>
            <person name="Goker M."/>
            <person name="Detter J.C."/>
            <person name="Bristow J."/>
            <person name="Eisen J.A."/>
            <person name="Markowitz V."/>
            <person name="Hugenholtz P."/>
            <person name="Kyrpides N.C."/>
            <person name="Klenk H.P."/>
            <person name="Woyke T."/>
        </authorList>
    </citation>
    <scope>NUCLEOTIDE SEQUENCE [LARGE SCALE GENOMIC DNA]</scope>
    <source>
        <strain evidence="3">DSM 14884 / JCM 11576 / T1</strain>
    </source>
</reference>
<dbReference type="HOGENOM" id="CLU_037787_0_1_0"/>
<dbReference type="eggNOG" id="COG4927">
    <property type="taxonomic scope" value="Bacteria"/>
</dbReference>
<feature type="domain" description="Peptidase C45 hydrolase" evidence="1">
    <location>
        <begin position="119"/>
        <end position="342"/>
    </location>
</feature>
<dbReference type="InterPro" id="IPR047801">
    <property type="entry name" value="Peptidase_C45"/>
</dbReference>
<keyword evidence="3" id="KW-1185">Reference proteome</keyword>
<dbReference type="PANTHER" id="PTHR34180">
    <property type="entry name" value="PEPTIDASE C45"/>
    <property type="match status" value="1"/>
</dbReference>
<name>F2NN37_MARHT</name>
<gene>
    <name evidence="2" type="ordered locus">Marky_2050</name>
</gene>
<accession>F2NN37</accession>
<dbReference type="Pfam" id="PF03417">
    <property type="entry name" value="AAT"/>
    <property type="match status" value="1"/>
</dbReference>
<dbReference type="STRING" id="869210.Marky_2050"/>
<dbReference type="PANTHER" id="PTHR34180:SF1">
    <property type="entry name" value="BETA-ALANYL-DOPAMINE_CARCININE HYDROLASE"/>
    <property type="match status" value="1"/>
</dbReference>
<evidence type="ECO:0000313" key="2">
    <source>
        <dbReference type="EMBL" id="AEB12776.1"/>
    </source>
</evidence>
<evidence type="ECO:0000313" key="3">
    <source>
        <dbReference type="Proteomes" id="UP000007030"/>
    </source>
</evidence>
<dbReference type="Gene3D" id="3.60.60.10">
    <property type="entry name" value="Penicillin V Acylase, Chain A"/>
    <property type="match status" value="1"/>
</dbReference>
<dbReference type="InterPro" id="IPR047794">
    <property type="entry name" value="C45_proenzyme-like"/>
</dbReference>
<dbReference type="AlphaFoldDB" id="F2NN37"/>
<proteinExistence type="predicted"/>
<dbReference type="EMBL" id="CP002630">
    <property type="protein sequence ID" value="AEB12776.1"/>
    <property type="molecule type" value="Genomic_DNA"/>
</dbReference>
<dbReference type="NCBIfam" id="NF040521">
    <property type="entry name" value="C45_proenzyme"/>
    <property type="match status" value="1"/>
</dbReference>
<protein>
    <submittedName>
        <fullName evidence="2">Peptidase C45 acyl-coenzyme A:6-aminopenicillanic acid acyl-transferase</fullName>
    </submittedName>
</protein>
<dbReference type="Gene3D" id="1.10.10.2120">
    <property type="match status" value="1"/>
</dbReference>
<sequence>MNLPYLRLEGPPPAQGRAHGEALKDRIHHNLEVYRERFALEGAAWPGVLERAALYLPYLERCHPGYATGMRAIATASGAPLEAIAALNLRYEILYYQFTRNLLREGCTSFAVRPEATRDGHLLMGQNWDWFPEVAGAVVRTTEPDGLETLGYTEAGILGAKIGLNSAGVGVGVNGLTSTADAWDRRTTPFHVRLWRVLRARTFNAAVAVVTDKPRACSMNLLIGQAPDRVVSLEAAPDGMYRLTCRDGCLTHANHFTHPEALGVTEPPDPHRPHSVAREARLHALLRAARPLTVEKIQRILQDGEGQPWDLCRHALPDLPPDERYATVVSVVMDLTARTLHLADGPPCTHAFQTFAL</sequence>